<gene>
    <name evidence="1" type="ORF">ABCS64_00080</name>
    <name evidence="2" type="ORF">ABCS64_02165</name>
    <name evidence="3" type="ORF">ABCS64_12545</name>
</gene>
<dbReference type="EMBL" id="JBEUWX010000003">
    <property type="protein sequence ID" value="MFA9951142.1"/>
    <property type="molecule type" value="Genomic_DNA"/>
</dbReference>
<dbReference type="RefSeq" id="WP_418889910.1">
    <property type="nucleotide sequence ID" value="NZ_JBEUWX010000001.1"/>
</dbReference>
<name>A0ABV4UHN2_9RHOO</name>
<dbReference type="EMBL" id="JBEUWX010000001">
    <property type="protein sequence ID" value="MFA9948736.1"/>
    <property type="molecule type" value="Genomic_DNA"/>
</dbReference>
<evidence type="ECO:0000313" key="4">
    <source>
        <dbReference type="Proteomes" id="UP001574673"/>
    </source>
</evidence>
<proteinExistence type="predicted"/>
<organism evidence="3 4">
    <name type="scientific">Dentiradicibacter hellwigii</name>
    <dbReference type="NCBI Taxonomy" id="3149053"/>
    <lineage>
        <taxon>Bacteria</taxon>
        <taxon>Pseudomonadati</taxon>
        <taxon>Pseudomonadota</taxon>
        <taxon>Betaproteobacteria</taxon>
        <taxon>Rhodocyclales</taxon>
        <taxon>Rhodocyclaceae</taxon>
        <taxon>Dentiradicibacter</taxon>
    </lineage>
</organism>
<reference evidence="3" key="2">
    <citation type="journal article" date="2025" name="Int. J. Syst. Evol. Microbiol.">
        <title>Dentiradicibacter hellwigii gen. nov., sp. nov., isolated from a secondary infected root canal in the human oral cavity.</title>
        <authorList>
            <person name="Bartsch S."/>
            <person name="Wittmer A."/>
            <person name="Weber A.K."/>
            <person name="Neumann-Schaal M."/>
            <person name="Wolf J."/>
            <person name="Gronow S."/>
            <person name="Turnbull J.D."/>
            <person name="Tennert C."/>
            <person name="Hacker G."/>
            <person name="Cieplik F."/>
            <person name="Al-Ahmad A."/>
        </authorList>
    </citation>
    <scope>NUCLEOTIDE SEQUENCE</scope>
    <source>
        <strain evidence="3">Wk13</strain>
    </source>
</reference>
<evidence type="ECO:0000313" key="3">
    <source>
        <dbReference type="EMBL" id="MFA9951142.1"/>
    </source>
</evidence>
<accession>A0ABV4UHN2</accession>
<reference evidence="4" key="1">
    <citation type="submission" date="2024-06" db="EMBL/GenBank/DDBJ databases">
        <title>Radixoralia hellwigii gen. nov., sp nov., isolated from a root canal in the human oral cavity.</title>
        <authorList>
            <person name="Bartsch S."/>
            <person name="Wittmer A."/>
            <person name="Schulz A.-K."/>
            <person name="Neumann-Schaal M."/>
            <person name="Wolf J."/>
            <person name="Gronow S."/>
            <person name="Tennert C."/>
            <person name="Haecker G."/>
            <person name="Cieplik F."/>
            <person name="Al-Ahmad A."/>
        </authorList>
    </citation>
    <scope>NUCLEOTIDE SEQUENCE [LARGE SCALE GENOMIC DNA]</scope>
    <source>
        <strain evidence="4">Wk13</strain>
    </source>
</reference>
<evidence type="ECO:0000313" key="1">
    <source>
        <dbReference type="EMBL" id="MFA9948736.1"/>
    </source>
</evidence>
<comment type="caution">
    <text evidence="3">The sequence shown here is derived from an EMBL/GenBank/DDBJ whole genome shotgun (WGS) entry which is preliminary data.</text>
</comment>
<evidence type="ECO:0000313" key="2">
    <source>
        <dbReference type="EMBL" id="MFA9949144.1"/>
    </source>
</evidence>
<sequence length="72" mass="7947">MSGARRIASNPTLSAMHAGCLSREIAKADSPEALRKAAQNRIPYLIGRDRDRLRDEYAERLRALKTRPGGAV</sequence>
<dbReference type="Proteomes" id="UP001574673">
    <property type="component" value="Unassembled WGS sequence"/>
</dbReference>
<keyword evidence="4" id="KW-1185">Reference proteome</keyword>
<protein>
    <submittedName>
        <fullName evidence="3">Uncharacterized protein</fullName>
    </submittedName>
</protein>
<dbReference type="EMBL" id="JBEUWX010000001">
    <property type="protein sequence ID" value="MFA9949144.1"/>
    <property type="molecule type" value="Genomic_DNA"/>
</dbReference>